<dbReference type="InParanoid" id="Q22W15"/>
<gene>
    <name evidence="1" type="ORF">TTHERM_00161170</name>
</gene>
<evidence type="ECO:0000313" key="2">
    <source>
        <dbReference type="Proteomes" id="UP000009168"/>
    </source>
</evidence>
<protein>
    <submittedName>
        <fullName evidence="1">Uncharacterized protein</fullName>
    </submittedName>
</protein>
<accession>Q22W15</accession>
<dbReference type="GeneID" id="7833947"/>
<reference evidence="2" key="1">
    <citation type="journal article" date="2006" name="PLoS Biol.">
        <title>Macronuclear genome sequence of the ciliate Tetrahymena thermophila, a model eukaryote.</title>
        <authorList>
            <person name="Eisen J.A."/>
            <person name="Coyne R.S."/>
            <person name="Wu M."/>
            <person name="Wu D."/>
            <person name="Thiagarajan M."/>
            <person name="Wortman J.R."/>
            <person name="Badger J.H."/>
            <person name="Ren Q."/>
            <person name="Amedeo P."/>
            <person name="Jones K.M."/>
            <person name="Tallon L.J."/>
            <person name="Delcher A.L."/>
            <person name="Salzberg S.L."/>
            <person name="Silva J.C."/>
            <person name="Haas B.J."/>
            <person name="Majoros W.H."/>
            <person name="Farzad M."/>
            <person name="Carlton J.M."/>
            <person name="Smith R.K. Jr."/>
            <person name="Garg J."/>
            <person name="Pearlman R.E."/>
            <person name="Karrer K.M."/>
            <person name="Sun L."/>
            <person name="Manning G."/>
            <person name="Elde N.C."/>
            <person name="Turkewitz A.P."/>
            <person name="Asai D.J."/>
            <person name="Wilkes D.E."/>
            <person name="Wang Y."/>
            <person name="Cai H."/>
            <person name="Collins K."/>
            <person name="Stewart B.A."/>
            <person name="Lee S.R."/>
            <person name="Wilamowska K."/>
            <person name="Weinberg Z."/>
            <person name="Ruzzo W.L."/>
            <person name="Wloga D."/>
            <person name="Gaertig J."/>
            <person name="Frankel J."/>
            <person name="Tsao C.-C."/>
            <person name="Gorovsky M.A."/>
            <person name="Keeling P.J."/>
            <person name="Waller R.F."/>
            <person name="Patron N.J."/>
            <person name="Cherry J.M."/>
            <person name="Stover N.A."/>
            <person name="Krieger C.J."/>
            <person name="del Toro C."/>
            <person name="Ryder H.F."/>
            <person name="Williamson S.C."/>
            <person name="Barbeau R.A."/>
            <person name="Hamilton E.P."/>
            <person name="Orias E."/>
        </authorList>
    </citation>
    <scope>NUCLEOTIDE SEQUENCE [LARGE SCALE GENOMIC DNA]</scope>
    <source>
        <strain evidence="2">SB210</strain>
    </source>
</reference>
<dbReference type="HOGENOM" id="CLU_1900454_0_0_1"/>
<proteinExistence type="predicted"/>
<keyword evidence="2" id="KW-1185">Reference proteome</keyword>
<dbReference type="AlphaFoldDB" id="Q22W15"/>
<dbReference type="Proteomes" id="UP000009168">
    <property type="component" value="Unassembled WGS sequence"/>
</dbReference>
<dbReference type="KEGG" id="tet:TTHERM_00161170"/>
<dbReference type="EMBL" id="GG662820">
    <property type="protein sequence ID" value="EAR89602.2"/>
    <property type="molecule type" value="Genomic_DNA"/>
</dbReference>
<name>Q22W15_TETTS</name>
<evidence type="ECO:0000313" key="1">
    <source>
        <dbReference type="EMBL" id="EAR89602.2"/>
    </source>
</evidence>
<sequence>MFYSNQQYLNNKLFIINLVNQQQKLIKIAFNFLFKWMFKTQIKKAFQQSNYYQIKKITLNKKKEKTKRISNQSQNKMNTTEMLLNILNNITVSRELMFDITEIPHCMEMLNQTFFTLDMQRIKSAHQYMKGNIPQKMYLQIKQSLQKYLYVLLQCHKELIKIDPENIEDEETLQIYLYIKQYFSPKQKSTEQMIDSRVLREDDLDFDRSY</sequence>
<organism evidence="1 2">
    <name type="scientific">Tetrahymena thermophila (strain SB210)</name>
    <dbReference type="NCBI Taxonomy" id="312017"/>
    <lineage>
        <taxon>Eukaryota</taxon>
        <taxon>Sar</taxon>
        <taxon>Alveolata</taxon>
        <taxon>Ciliophora</taxon>
        <taxon>Intramacronucleata</taxon>
        <taxon>Oligohymenophorea</taxon>
        <taxon>Hymenostomatida</taxon>
        <taxon>Tetrahymenina</taxon>
        <taxon>Tetrahymenidae</taxon>
        <taxon>Tetrahymena</taxon>
    </lineage>
</organism>
<dbReference type="RefSeq" id="XP_001009847.2">
    <property type="nucleotide sequence ID" value="XM_001009847.2"/>
</dbReference>